<accession>A0A1F5E5B3</accession>
<proteinExistence type="predicted"/>
<evidence type="ECO:0000313" key="2">
    <source>
        <dbReference type="EMBL" id="OGD62592.1"/>
    </source>
</evidence>
<dbReference type="EMBL" id="MEZK01000020">
    <property type="protein sequence ID" value="OGD62592.1"/>
    <property type="molecule type" value="Genomic_DNA"/>
</dbReference>
<dbReference type="STRING" id="1797457.A2160_06175"/>
<dbReference type="Pfam" id="PF18904">
    <property type="entry name" value="DUF5660"/>
    <property type="match status" value="1"/>
</dbReference>
<evidence type="ECO:0000313" key="3">
    <source>
        <dbReference type="Proteomes" id="UP000177006"/>
    </source>
</evidence>
<dbReference type="InterPro" id="IPR043719">
    <property type="entry name" value="DUF5660"/>
</dbReference>
<protein>
    <recommendedName>
        <fullName evidence="1">DUF5660 domain-containing protein</fullName>
    </recommendedName>
</protein>
<dbReference type="Proteomes" id="UP000177006">
    <property type="component" value="Unassembled WGS sequence"/>
</dbReference>
<sequence>MDNWSQNPLLGNKPAKKTPVVKPHNLIEAIKETGGTVKAQTKAATLGTIGSAVNQLTSIDNRQTEQMSQPQMPFNFSEYLQSRENQIRQQERNLAYQQRSTETLIFHQKEEAAKKEIEIIKAEIKKLVLETGDMTTELAEAEKSVMTTTVAAGVYHKNFFDRIRHLIALARKQICESKNWLQMFNSRSNNRNFYWGQVKKSGTKYMLSHERYMATQAG</sequence>
<name>A0A1F5E5B3_9BACT</name>
<comment type="caution">
    <text evidence="2">The sequence shown here is derived from an EMBL/GenBank/DDBJ whole genome shotgun (WGS) entry which is preliminary data.</text>
</comment>
<gene>
    <name evidence="2" type="ORF">A2160_06175</name>
</gene>
<reference evidence="2 3" key="1">
    <citation type="journal article" date="2016" name="Nat. Commun.">
        <title>Thousands of microbial genomes shed light on interconnected biogeochemical processes in an aquifer system.</title>
        <authorList>
            <person name="Anantharaman K."/>
            <person name="Brown C.T."/>
            <person name="Hug L.A."/>
            <person name="Sharon I."/>
            <person name="Castelle C.J."/>
            <person name="Probst A.J."/>
            <person name="Thomas B.C."/>
            <person name="Singh A."/>
            <person name="Wilkins M.J."/>
            <person name="Karaoz U."/>
            <person name="Brodie E.L."/>
            <person name="Williams K.H."/>
            <person name="Hubbard S.S."/>
            <person name="Banfield J.F."/>
        </authorList>
    </citation>
    <scope>NUCLEOTIDE SEQUENCE [LARGE SCALE GENOMIC DNA]</scope>
</reference>
<feature type="domain" description="DUF5660" evidence="1">
    <location>
        <begin position="108"/>
        <end position="218"/>
    </location>
</feature>
<dbReference type="AlphaFoldDB" id="A0A1F5E5B3"/>
<evidence type="ECO:0000259" key="1">
    <source>
        <dbReference type="Pfam" id="PF18904"/>
    </source>
</evidence>
<organism evidence="2 3">
    <name type="scientific">Candidatus Beckwithbacteria bacterium RBG_13_42_9</name>
    <dbReference type="NCBI Taxonomy" id="1797457"/>
    <lineage>
        <taxon>Bacteria</taxon>
        <taxon>Candidatus Beckwithiibacteriota</taxon>
    </lineage>
</organism>